<sequence length="414" mass="47521">MTSILQTWLVKYKCSCPSWFPLCQLHYCQKCTKLGCPVCVLEEIDVVFCPNCFDTQQRRFHCKNCYECQYVVIYNLIISIYFKGNLLSVRSQEDQYHHYCNACKWTSKDLEIPLNRTNEESWPEPINPLNEELGRVMDLMKDLSTTERTERERKVQTTKRLSNLGLLQNDRYGLHASYNSRKKALQKIPETKEPLILLAPSAQVPEFDPSLLTDPIDPGNIPNLSQRISHLITDKKDSYTLYMLKQRQNGFFRCVEENPLQVKIRPKLQSLALDFFPEIRISRQVELFSNQNSNCENDVNCVDTSSCLLELFIPDKENSETSNNPAVVTPNDTPHVLAIEASKETSSRVLYISKNKAGVCVECFPQNNTNMEDCYALFNLSFTPTDSSNSTFDVKIKIFIGKALAETEKVLAIC</sequence>
<evidence type="ECO:0000256" key="13">
    <source>
        <dbReference type="ARBA" id="ARBA00034864"/>
    </source>
</evidence>
<dbReference type="PANTHER" id="PTHR13034:SF2">
    <property type="entry name" value="DYNACTIN SUBUNIT 4"/>
    <property type="match status" value="1"/>
</dbReference>
<keyword evidence="5" id="KW-0963">Cytoplasm</keyword>
<dbReference type="GO" id="GO:0001725">
    <property type="term" value="C:stress fiber"/>
    <property type="evidence" value="ECO:0007669"/>
    <property type="project" value="UniProtKB-SubCell"/>
</dbReference>
<comment type="similarity">
    <text evidence="12">Belongs to the dynactin subunit 4 family.</text>
</comment>
<keyword evidence="16" id="KW-1185">Reference proteome</keyword>
<evidence type="ECO:0000256" key="4">
    <source>
        <dbReference type="ARBA" id="ARBA00004657"/>
    </source>
</evidence>
<name>A0A8S9ZE08_9BILA</name>
<reference evidence="15" key="1">
    <citation type="journal article" date="2020" name="Ecol. Evol.">
        <title>Genome structure and content of the rice root-knot nematode (Meloidogyne graminicola).</title>
        <authorList>
            <person name="Phan N.T."/>
            <person name="Danchin E.G.J."/>
            <person name="Klopp C."/>
            <person name="Perfus-Barbeoch L."/>
            <person name="Kozlowski D.K."/>
            <person name="Koutsovoulos G.D."/>
            <person name="Lopez-Roques C."/>
            <person name="Bouchez O."/>
            <person name="Zahm M."/>
            <person name="Besnard G."/>
            <person name="Bellafiore S."/>
        </authorList>
    </citation>
    <scope>NUCLEOTIDE SEQUENCE</scope>
    <source>
        <strain evidence="15">VN-18</strain>
    </source>
</reference>
<comment type="subunit">
    <text evidence="14">Subunit of dynactin, a multiprotein complex part of a tripartite complex with dynein and a adapter, such as BICDL1, BICD2 or HOOK3. The dynactin complex is built around ACTR1A/ACTB filament and consists of an actin-related filament composed of a shoulder domain, a pointed end and a barbed end. Its length is defined by its flexible shoulder domain. The soulder is composed of 2 DCTN1 subunits, 4 DCTN2 and 2 DCTN3. The 4 DCNT2 (via N-terminus) bind the ACTR1A filament and act as molecular rulers to determine the length. The pointed end is important for binding dynein-dynactin cargo adapters. Consists of 4 subunits: ACTR10, DCNT4, DCTN5 and DCTN6. The barbed end is composed of a CAPZA1:CAPZB heterodimers, which binds ACTR1A/ACTB filament and dynactin and stabilizes dynactin. Interacts with ATP7B, but not ATP7A, in a copper-dependent manner. Interacts with ANK2; this interaction is required for localization at costameres. Interacts with N4BP2L1.</text>
</comment>
<evidence type="ECO:0000256" key="3">
    <source>
        <dbReference type="ARBA" id="ARBA00004544"/>
    </source>
</evidence>
<evidence type="ECO:0000256" key="12">
    <source>
        <dbReference type="ARBA" id="ARBA00034776"/>
    </source>
</evidence>
<dbReference type="OrthoDB" id="20729at2759"/>
<evidence type="ECO:0000256" key="6">
    <source>
        <dbReference type="ARBA" id="ARBA00022499"/>
    </source>
</evidence>
<evidence type="ECO:0000256" key="10">
    <source>
        <dbReference type="ARBA" id="ARBA00023054"/>
    </source>
</evidence>
<keyword evidence="7" id="KW-0597">Phosphoprotein</keyword>
<keyword evidence="8" id="KW-0832">Ubl conjugation</keyword>
<evidence type="ECO:0000256" key="8">
    <source>
        <dbReference type="ARBA" id="ARBA00022843"/>
    </source>
</evidence>
<evidence type="ECO:0000256" key="9">
    <source>
        <dbReference type="ARBA" id="ARBA00022990"/>
    </source>
</evidence>
<evidence type="ECO:0000256" key="1">
    <source>
        <dbReference type="ARBA" id="ARBA00004300"/>
    </source>
</evidence>
<comment type="subcellular location">
    <subcellularLocation>
        <location evidence="3">Cytoplasm</location>
        <location evidence="3">Cell cortex</location>
    </subcellularLocation>
    <subcellularLocation>
        <location evidence="1">Cytoplasm</location>
        <location evidence="1">Cytoskeleton</location>
        <location evidence="1">Microtubule organizing center</location>
        <location evidence="1">Centrosome</location>
    </subcellularLocation>
    <subcellularLocation>
        <location evidence="2">Cytoplasm</location>
        <location evidence="2">Cytoskeleton</location>
        <location evidence="2">Stress fiber</location>
    </subcellularLocation>
    <subcellularLocation>
        <location evidence="4">Cytoplasm</location>
        <location evidence="4">Myofibril</location>
    </subcellularLocation>
</comment>
<dbReference type="InterPro" id="IPR008603">
    <property type="entry name" value="DCTN4"/>
</dbReference>
<dbReference type="GO" id="GO:0005869">
    <property type="term" value="C:dynactin complex"/>
    <property type="evidence" value="ECO:0007669"/>
    <property type="project" value="InterPro"/>
</dbReference>
<dbReference type="PANTHER" id="PTHR13034">
    <property type="entry name" value="DYNACTIN P62 SUBUNIT"/>
    <property type="match status" value="1"/>
</dbReference>
<dbReference type="Proteomes" id="UP000605970">
    <property type="component" value="Unassembled WGS sequence"/>
</dbReference>
<evidence type="ECO:0000313" key="16">
    <source>
        <dbReference type="Proteomes" id="UP000605970"/>
    </source>
</evidence>
<comment type="caution">
    <text evidence="15">The sequence shown here is derived from an EMBL/GenBank/DDBJ whole genome shotgun (WGS) entry which is preliminary data.</text>
</comment>
<dbReference type="GO" id="GO:0005938">
    <property type="term" value="C:cell cortex"/>
    <property type="evidence" value="ECO:0007669"/>
    <property type="project" value="UniProtKB-SubCell"/>
</dbReference>
<evidence type="ECO:0000256" key="11">
    <source>
        <dbReference type="ARBA" id="ARBA00023212"/>
    </source>
</evidence>
<dbReference type="EMBL" id="JABEBT010000134">
    <property type="protein sequence ID" value="KAF7629954.1"/>
    <property type="molecule type" value="Genomic_DNA"/>
</dbReference>
<evidence type="ECO:0000256" key="5">
    <source>
        <dbReference type="ARBA" id="ARBA00022490"/>
    </source>
</evidence>
<evidence type="ECO:0000313" key="15">
    <source>
        <dbReference type="EMBL" id="KAF7629954.1"/>
    </source>
</evidence>
<keyword evidence="9" id="KW-0007">Acetylation</keyword>
<evidence type="ECO:0000256" key="2">
    <source>
        <dbReference type="ARBA" id="ARBA00004529"/>
    </source>
</evidence>
<dbReference type="AlphaFoldDB" id="A0A8S9ZE08"/>
<accession>A0A8S9ZE08</accession>
<keyword evidence="10" id="KW-0175">Coiled coil</keyword>
<evidence type="ECO:0000256" key="7">
    <source>
        <dbReference type="ARBA" id="ARBA00022553"/>
    </source>
</evidence>
<proteinExistence type="inferred from homology"/>
<protein>
    <recommendedName>
        <fullName evidence="13">Dynactin subunit 4</fullName>
    </recommendedName>
</protein>
<gene>
    <name evidence="15" type="ORF">Mgra_00009027</name>
</gene>
<evidence type="ECO:0000256" key="14">
    <source>
        <dbReference type="ARBA" id="ARBA00093507"/>
    </source>
</evidence>
<organism evidence="15 16">
    <name type="scientific">Meloidogyne graminicola</name>
    <dbReference type="NCBI Taxonomy" id="189291"/>
    <lineage>
        <taxon>Eukaryota</taxon>
        <taxon>Metazoa</taxon>
        <taxon>Ecdysozoa</taxon>
        <taxon>Nematoda</taxon>
        <taxon>Chromadorea</taxon>
        <taxon>Rhabditida</taxon>
        <taxon>Tylenchina</taxon>
        <taxon>Tylenchomorpha</taxon>
        <taxon>Tylenchoidea</taxon>
        <taxon>Meloidogynidae</taxon>
        <taxon>Meloidogyninae</taxon>
        <taxon>Meloidogyne</taxon>
    </lineage>
</organism>
<keyword evidence="6" id="KW-1017">Isopeptide bond</keyword>
<dbReference type="GO" id="GO:0030016">
    <property type="term" value="C:myofibril"/>
    <property type="evidence" value="ECO:0007669"/>
    <property type="project" value="UniProtKB-SubCell"/>
</dbReference>
<keyword evidence="11" id="KW-0206">Cytoskeleton</keyword>
<dbReference type="Pfam" id="PF05502">
    <property type="entry name" value="Dynactin_p62"/>
    <property type="match status" value="1"/>
</dbReference>
<dbReference type="GO" id="GO:0005813">
    <property type="term" value="C:centrosome"/>
    <property type="evidence" value="ECO:0007669"/>
    <property type="project" value="UniProtKB-SubCell"/>
</dbReference>